<name>A0A2N5CQA1_9CAUL</name>
<gene>
    <name evidence="1" type="ORF">C1707_08380</name>
    <name evidence="2" type="ORF">CFHF_18045</name>
</gene>
<accession>A0A2N5CQA1</accession>
<evidence type="ECO:0000313" key="4">
    <source>
        <dbReference type="Proteomes" id="UP000281192"/>
    </source>
</evidence>
<organism evidence="2 3">
    <name type="scientific">Caulobacter flavus</name>
    <dbReference type="NCBI Taxonomy" id="1679497"/>
    <lineage>
        <taxon>Bacteria</taxon>
        <taxon>Pseudomonadati</taxon>
        <taxon>Pseudomonadota</taxon>
        <taxon>Alphaproteobacteria</taxon>
        <taxon>Caulobacterales</taxon>
        <taxon>Caulobacteraceae</taxon>
        <taxon>Caulobacter</taxon>
    </lineage>
</organism>
<evidence type="ECO:0000313" key="1">
    <source>
        <dbReference type="EMBL" id="AYV46270.1"/>
    </source>
</evidence>
<dbReference type="Proteomes" id="UP000281192">
    <property type="component" value="Chromosome"/>
</dbReference>
<sequence length="209" mass="23591">MSQAFTTFCHRADKRFHEADCWNRWFGEVARARADFADYLSKEAYWESLGNETASMSVLATAAVRAGLLATTETVCWKHQVDHRKNFRGGRLDLWVADPGFRRAWAFEAKQVNCRPGTREATIADAYANARYDAWDVPEHEGDRFMGLLVVTLPQDGDTAPLHKRLVAFARTAPDFAWEVGGGPRCKPAFIFIGEAIKRPKPSARRQAK</sequence>
<dbReference type="Proteomes" id="UP000234483">
    <property type="component" value="Unassembled WGS sequence"/>
</dbReference>
<protein>
    <recommendedName>
        <fullName evidence="5">Restriction endonuclease</fullName>
    </recommendedName>
</protein>
<proteinExistence type="predicted"/>
<evidence type="ECO:0000313" key="3">
    <source>
        <dbReference type="Proteomes" id="UP000234483"/>
    </source>
</evidence>
<evidence type="ECO:0008006" key="5">
    <source>
        <dbReference type="Google" id="ProtNLM"/>
    </source>
</evidence>
<evidence type="ECO:0000313" key="2">
    <source>
        <dbReference type="EMBL" id="PLR09990.1"/>
    </source>
</evidence>
<dbReference type="KEGG" id="cfh:C1707_08380"/>
<dbReference type="EMBL" id="PJRQ01000039">
    <property type="protein sequence ID" value="PLR09990.1"/>
    <property type="molecule type" value="Genomic_DNA"/>
</dbReference>
<keyword evidence="4" id="KW-1185">Reference proteome</keyword>
<reference evidence="2 3" key="1">
    <citation type="submission" date="2017-12" db="EMBL/GenBank/DDBJ databases">
        <title>The genome sequence of Caulobacter flavus CGMCC1 15093.</title>
        <authorList>
            <person name="Gao J."/>
            <person name="Mao X."/>
            <person name="Sun J."/>
        </authorList>
    </citation>
    <scope>NUCLEOTIDE SEQUENCE [LARGE SCALE GENOMIC DNA]</scope>
    <source>
        <strain evidence="2 3">CGMCC1 15093</strain>
    </source>
</reference>
<dbReference type="RefSeq" id="WP_101714378.1">
    <property type="nucleotide sequence ID" value="NZ_CP026100.1"/>
</dbReference>
<reference evidence="1 4" key="2">
    <citation type="submission" date="2018-01" db="EMBL/GenBank/DDBJ databases">
        <title>Complete genome sequence of Caulobacter flavus RHGG3.</title>
        <authorList>
            <person name="Yang E."/>
        </authorList>
    </citation>
    <scope>NUCLEOTIDE SEQUENCE [LARGE SCALE GENOMIC DNA]</scope>
    <source>
        <strain evidence="1 4">RHGG3</strain>
    </source>
</reference>
<dbReference type="AlphaFoldDB" id="A0A2N5CQA1"/>
<dbReference type="EMBL" id="CP026100">
    <property type="protein sequence ID" value="AYV46270.1"/>
    <property type="molecule type" value="Genomic_DNA"/>
</dbReference>